<keyword evidence="1" id="KW-0812">Transmembrane</keyword>
<evidence type="ECO:0000313" key="3">
    <source>
        <dbReference type="Proteomes" id="UP001595912"/>
    </source>
</evidence>
<keyword evidence="1" id="KW-1133">Transmembrane helix</keyword>
<evidence type="ECO:0000256" key="1">
    <source>
        <dbReference type="SAM" id="Phobius"/>
    </source>
</evidence>
<comment type="caution">
    <text evidence="2">The sequence shown here is derived from an EMBL/GenBank/DDBJ whole genome shotgun (WGS) entry which is preliminary data.</text>
</comment>
<dbReference type="Proteomes" id="UP001595912">
    <property type="component" value="Unassembled WGS sequence"/>
</dbReference>
<name>A0ABV9W457_9ACTN</name>
<accession>A0ABV9W457</accession>
<evidence type="ECO:0000313" key="2">
    <source>
        <dbReference type="EMBL" id="MFC5002057.1"/>
    </source>
</evidence>
<gene>
    <name evidence="2" type="ORF">ACFPIJ_30030</name>
</gene>
<dbReference type="EMBL" id="JBHSIU010000041">
    <property type="protein sequence ID" value="MFC5002057.1"/>
    <property type="molecule type" value="Genomic_DNA"/>
</dbReference>
<reference evidence="3" key="1">
    <citation type="journal article" date="2019" name="Int. J. Syst. Evol. Microbiol.">
        <title>The Global Catalogue of Microorganisms (GCM) 10K type strain sequencing project: providing services to taxonomists for standard genome sequencing and annotation.</title>
        <authorList>
            <consortium name="The Broad Institute Genomics Platform"/>
            <consortium name="The Broad Institute Genome Sequencing Center for Infectious Disease"/>
            <person name="Wu L."/>
            <person name="Ma J."/>
        </authorList>
    </citation>
    <scope>NUCLEOTIDE SEQUENCE [LARGE SCALE GENOMIC DNA]</scope>
    <source>
        <strain evidence="3">CGMCC 4.7152</strain>
    </source>
</reference>
<protein>
    <submittedName>
        <fullName evidence="2">Uncharacterized protein</fullName>
    </submittedName>
</protein>
<feature type="transmembrane region" description="Helical" evidence="1">
    <location>
        <begin position="39"/>
        <end position="61"/>
    </location>
</feature>
<proteinExistence type="predicted"/>
<keyword evidence="3" id="KW-1185">Reference proteome</keyword>
<organism evidence="2 3">
    <name type="scientific">Dactylosporangium cerinum</name>
    <dbReference type="NCBI Taxonomy" id="1434730"/>
    <lineage>
        <taxon>Bacteria</taxon>
        <taxon>Bacillati</taxon>
        <taxon>Actinomycetota</taxon>
        <taxon>Actinomycetes</taxon>
        <taxon>Micromonosporales</taxon>
        <taxon>Micromonosporaceae</taxon>
        <taxon>Dactylosporangium</taxon>
    </lineage>
</organism>
<sequence>MNDVKHLCEVTLDVDAPPLREAEQVLAIASRAAARRDRVVAATVGLAGVTVVAALVTPALLPSRPPAVSAPAVVAEPPKAPVSVSAAASVPSANVPATRDRVVYDLLVAALPAGYEGRSRYPFADPSQPPVRLDQTPSAGSLRIFMTANVLVSNGSGQGQLWAAVLGDGNPVPAGDLCAQPGVGRECRVVDVAGVPVAVWHEDDGEGGDTLVARRYLQGGYLMVVAQRSVPRYGTDTTLPPDAVGGQLENAVARPPLTDWFIDADRLAALAGNPAMLP</sequence>
<keyword evidence="1" id="KW-0472">Membrane</keyword>
<dbReference type="RefSeq" id="WP_380119783.1">
    <property type="nucleotide sequence ID" value="NZ_JBHSIU010000041.1"/>
</dbReference>